<name>A0A1I0SMA2_9SPHI</name>
<proteinExistence type="predicted"/>
<evidence type="ECO:0000313" key="3">
    <source>
        <dbReference type="Proteomes" id="UP000198836"/>
    </source>
</evidence>
<dbReference type="Proteomes" id="UP000198836">
    <property type="component" value="Unassembled WGS sequence"/>
</dbReference>
<dbReference type="SUPFAM" id="SSF159501">
    <property type="entry name" value="EreA/ChaN-like"/>
    <property type="match status" value="1"/>
</dbReference>
<reference evidence="3" key="1">
    <citation type="submission" date="2016-10" db="EMBL/GenBank/DDBJ databases">
        <authorList>
            <person name="Varghese N."/>
            <person name="Submissions S."/>
        </authorList>
    </citation>
    <scope>NUCLEOTIDE SEQUENCE [LARGE SCALE GENOMIC DNA]</scope>
    <source>
        <strain evidence="3">DSM 18130</strain>
    </source>
</reference>
<keyword evidence="3" id="KW-1185">Reference proteome</keyword>
<evidence type="ECO:0000313" key="2">
    <source>
        <dbReference type="EMBL" id="SFA40651.1"/>
    </source>
</evidence>
<dbReference type="CDD" id="cd14727">
    <property type="entry name" value="ChanN-like"/>
    <property type="match status" value="1"/>
</dbReference>
<feature type="domain" description="Haem-binding uptake Tiki superfamily ChaN" evidence="1">
    <location>
        <begin position="42"/>
        <end position="244"/>
    </location>
</feature>
<protein>
    <submittedName>
        <fullName evidence="2">Uncharacterized iron-regulated protein</fullName>
    </submittedName>
</protein>
<dbReference type="AlphaFoldDB" id="A0A1I0SMA2"/>
<accession>A0A1I0SMA2</accession>
<dbReference type="OrthoDB" id="1680202at2"/>
<evidence type="ECO:0000259" key="1">
    <source>
        <dbReference type="Pfam" id="PF04187"/>
    </source>
</evidence>
<sequence>MKFILFVFVFAISTGLYAQEISSHYKIYDVKKQKSISIDDIIDDMEHADVLFFGEDHNDSVGHHLEAELFKKLDSKYPRKVALSLEMFQTDVQLEVDEYLAGLISEKNFVKESRAWGNYKDYRPLIEYAKQNSLKVIAANAATRYSNAVTLNGLKVLEKFPKASFGFLPPLPVDTAQGRYYEKFTETLGGHNMGTMKIYQTQNLWDATMAWSINRFIKANKGIKVLQLNGRFHSDEKLGTVAKLKKLNPKLAILNISSFSDESFANPEWEKFRSLGDYIIITDPKVKRSY</sequence>
<dbReference type="STRING" id="332999.SAMN04488511_102129"/>
<dbReference type="Gene3D" id="3.40.50.11550">
    <property type="match status" value="1"/>
</dbReference>
<organism evidence="2 3">
    <name type="scientific">Pedobacter suwonensis</name>
    <dbReference type="NCBI Taxonomy" id="332999"/>
    <lineage>
        <taxon>Bacteria</taxon>
        <taxon>Pseudomonadati</taxon>
        <taxon>Bacteroidota</taxon>
        <taxon>Sphingobacteriia</taxon>
        <taxon>Sphingobacteriales</taxon>
        <taxon>Sphingobacteriaceae</taxon>
        <taxon>Pedobacter</taxon>
    </lineage>
</organism>
<gene>
    <name evidence="2" type="ORF">SAMN04488511_102129</name>
</gene>
<dbReference type="InterPro" id="IPR007314">
    <property type="entry name" value="Cofac_haem-bd_dom"/>
</dbReference>
<dbReference type="RefSeq" id="WP_090980236.1">
    <property type="nucleotide sequence ID" value="NZ_FOJM01000002.1"/>
</dbReference>
<dbReference type="EMBL" id="FOJM01000002">
    <property type="protein sequence ID" value="SFA40651.1"/>
    <property type="molecule type" value="Genomic_DNA"/>
</dbReference>
<dbReference type="Pfam" id="PF04187">
    <property type="entry name" value="Cofac_haem_bdg"/>
    <property type="match status" value="1"/>
</dbReference>